<accession>A0A4P9XH15</accession>
<feature type="transmembrane region" description="Helical" evidence="2">
    <location>
        <begin position="197"/>
        <end position="218"/>
    </location>
</feature>
<feature type="transmembrane region" description="Helical" evidence="2">
    <location>
        <begin position="156"/>
        <end position="177"/>
    </location>
</feature>
<keyword evidence="4" id="KW-1185">Reference proteome</keyword>
<organism evidence="3 4">
    <name type="scientific">Thamnocephalis sphaerospora</name>
    <dbReference type="NCBI Taxonomy" id="78915"/>
    <lineage>
        <taxon>Eukaryota</taxon>
        <taxon>Fungi</taxon>
        <taxon>Fungi incertae sedis</taxon>
        <taxon>Zoopagomycota</taxon>
        <taxon>Zoopagomycotina</taxon>
        <taxon>Zoopagomycetes</taxon>
        <taxon>Zoopagales</taxon>
        <taxon>Sigmoideomycetaceae</taxon>
        <taxon>Thamnocephalis</taxon>
    </lineage>
</organism>
<evidence type="ECO:0000256" key="2">
    <source>
        <dbReference type="SAM" id="Phobius"/>
    </source>
</evidence>
<keyword evidence="2" id="KW-0472">Membrane</keyword>
<protein>
    <submittedName>
        <fullName evidence="3">Uncharacterized protein</fullName>
    </submittedName>
</protein>
<feature type="transmembrane region" description="Helical" evidence="2">
    <location>
        <begin position="90"/>
        <end position="111"/>
    </location>
</feature>
<reference evidence="4" key="1">
    <citation type="journal article" date="2018" name="Nat. Microbiol.">
        <title>Leveraging single-cell genomics to expand the fungal tree of life.</title>
        <authorList>
            <person name="Ahrendt S.R."/>
            <person name="Quandt C.A."/>
            <person name="Ciobanu D."/>
            <person name="Clum A."/>
            <person name="Salamov A."/>
            <person name="Andreopoulos B."/>
            <person name="Cheng J.F."/>
            <person name="Woyke T."/>
            <person name="Pelin A."/>
            <person name="Henrissat B."/>
            <person name="Reynolds N.K."/>
            <person name="Benny G.L."/>
            <person name="Smith M.E."/>
            <person name="James T.Y."/>
            <person name="Grigoriev I.V."/>
        </authorList>
    </citation>
    <scope>NUCLEOTIDE SEQUENCE [LARGE SCALE GENOMIC DNA]</scope>
    <source>
        <strain evidence="4">RSA 1356</strain>
    </source>
</reference>
<keyword evidence="2" id="KW-0812">Transmembrane</keyword>
<feature type="transmembrane region" description="Helical" evidence="2">
    <location>
        <begin position="57"/>
        <end position="78"/>
    </location>
</feature>
<gene>
    <name evidence="3" type="ORF">THASP1DRAFT_33223</name>
</gene>
<feature type="transmembrane region" description="Helical" evidence="2">
    <location>
        <begin position="239"/>
        <end position="259"/>
    </location>
</feature>
<feature type="transmembrane region" description="Helical" evidence="2">
    <location>
        <begin position="265"/>
        <end position="285"/>
    </location>
</feature>
<evidence type="ECO:0000256" key="1">
    <source>
        <dbReference type="SAM" id="MobiDB-lite"/>
    </source>
</evidence>
<proteinExistence type="predicted"/>
<dbReference type="AlphaFoldDB" id="A0A4P9XH15"/>
<feature type="transmembrane region" description="Helical" evidence="2">
    <location>
        <begin position="123"/>
        <end position="144"/>
    </location>
</feature>
<evidence type="ECO:0000313" key="3">
    <source>
        <dbReference type="EMBL" id="RKP04955.1"/>
    </source>
</evidence>
<feature type="region of interest" description="Disordered" evidence="1">
    <location>
        <begin position="317"/>
        <end position="339"/>
    </location>
</feature>
<evidence type="ECO:0000313" key="4">
    <source>
        <dbReference type="Proteomes" id="UP000271241"/>
    </source>
</evidence>
<sequence>MAAVDETVSLNVSSISIKVDLSNYVGIDITRLRVSPFSKVIGDWEAMSFGSPGEFRHVVLALLPVIILSIRFVCNAYMAAKLLYKRRESVFWLNMLQAAVGVIAAFCAALRGLAPWAISCSSVAYTSALDIYAGTSAIVGILFAKAYYGTNRSRPVLYLGTAAILLTFGVGLMANWALVTFEYASGRCAMALDYRWIVAKFSVDISSNIFLSGSFLYAMWIQSRNRRHHLFWMLFQDGLIYGFSIILSNVIATTIVLTMRSLSFWHAHIYAIDLSTLICWQIWYAQKRQRSNKTRTKPVKMADLGIIDDSAQHTPQQSWTAASASQTGQTSQQTSTQATAISEHTAVAAWLSEVKKDASTYPEADRLLE</sequence>
<dbReference type="EMBL" id="KZ993349">
    <property type="protein sequence ID" value="RKP04955.1"/>
    <property type="molecule type" value="Genomic_DNA"/>
</dbReference>
<keyword evidence="2" id="KW-1133">Transmembrane helix</keyword>
<name>A0A4P9XH15_9FUNG</name>
<dbReference type="Proteomes" id="UP000271241">
    <property type="component" value="Unassembled WGS sequence"/>
</dbReference>